<evidence type="ECO:0000313" key="3">
    <source>
        <dbReference type="EMBL" id="OCL06879.1"/>
    </source>
</evidence>
<evidence type="ECO:0000256" key="1">
    <source>
        <dbReference type="SAM" id="Coils"/>
    </source>
</evidence>
<feature type="region of interest" description="Disordered" evidence="2">
    <location>
        <begin position="1"/>
        <end position="82"/>
    </location>
</feature>
<reference evidence="3 4" key="1">
    <citation type="journal article" date="2016" name="Nat. Commun.">
        <title>Ectomycorrhizal ecology is imprinted in the genome of the dominant symbiotic fungus Cenococcum geophilum.</title>
        <authorList>
            <consortium name="DOE Joint Genome Institute"/>
            <person name="Peter M."/>
            <person name="Kohler A."/>
            <person name="Ohm R.A."/>
            <person name="Kuo A."/>
            <person name="Krutzmann J."/>
            <person name="Morin E."/>
            <person name="Arend M."/>
            <person name="Barry K.W."/>
            <person name="Binder M."/>
            <person name="Choi C."/>
            <person name="Clum A."/>
            <person name="Copeland A."/>
            <person name="Grisel N."/>
            <person name="Haridas S."/>
            <person name="Kipfer T."/>
            <person name="LaButti K."/>
            <person name="Lindquist E."/>
            <person name="Lipzen A."/>
            <person name="Maire R."/>
            <person name="Meier B."/>
            <person name="Mihaltcheva S."/>
            <person name="Molinier V."/>
            <person name="Murat C."/>
            <person name="Poggeler S."/>
            <person name="Quandt C.A."/>
            <person name="Sperisen C."/>
            <person name="Tritt A."/>
            <person name="Tisserant E."/>
            <person name="Crous P.W."/>
            <person name="Henrissat B."/>
            <person name="Nehls U."/>
            <person name="Egli S."/>
            <person name="Spatafora J.W."/>
            <person name="Grigoriev I.V."/>
            <person name="Martin F.M."/>
        </authorList>
    </citation>
    <scope>NUCLEOTIDE SEQUENCE [LARGE SCALE GENOMIC DNA]</scope>
    <source>
        <strain evidence="3 4">CBS 207.34</strain>
    </source>
</reference>
<feature type="compositionally biased region" description="Polar residues" evidence="2">
    <location>
        <begin position="360"/>
        <end position="377"/>
    </location>
</feature>
<feature type="compositionally biased region" description="Pro residues" evidence="2">
    <location>
        <begin position="139"/>
        <end position="162"/>
    </location>
</feature>
<dbReference type="Proteomes" id="UP000250140">
    <property type="component" value="Unassembled WGS sequence"/>
</dbReference>
<feature type="compositionally biased region" description="Polar residues" evidence="2">
    <location>
        <begin position="593"/>
        <end position="602"/>
    </location>
</feature>
<organism evidence="3 4">
    <name type="scientific">Glonium stellatum</name>
    <dbReference type="NCBI Taxonomy" id="574774"/>
    <lineage>
        <taxon>Eukaryota</taxon>
        <taxon>Fungi</taxon>
        <taxon>Dikarya</taxon>
        <taxon>Ascomycota</taxon>
        <taxon>Pezizomycotina</taxon>
        <taxon>Dothideomycetes</taxon>
        <taxon>Pleosporomycetidae</taxon>
        <taxon>Gloniales</taxon>
        <taxon>Gloniaceae</taxon>
        <taxon>Glonium</taxon>
    </lineage>
</organism>
<feature type="region of interest" description="Disordered" evidence="2">
    <location>
        <begin position="534"/>
        <end position="580"/>
    </location>
</feature>
<name>A0A8E2EXV4_9PEZI</name>
<dbReference type="AlphaFoldDB" id="A0A8E2EXV4"/>
<feature type="region of interest" description="Disordered" evidence="2">
    <location>
        <begin position="354"/>
        <end position="380"/>
    </location>
</feature>
<feature type="region of interest" description="Disordered" evidence="2">
    <location>
        <begin position="100"/>
        <end position="164"/>
    </location>
</feature>
<dbReference type="OrthoDB" id="3553547at2759"/>
<feature type="compositionally biased region" description="Polar residues" evidence="2">
    <location>
        <begin position="25"/>
        <end position="44"/>
    </location>
</feature>
<accession>A0A8E2EXV4</accession>
<feature type="coiled-coil region" evidence="1">
    <location>
        <begin position="197"/>
        <end position="224"/>
    </location>
</feature>
<protein>
    <submittedName>
        <fullName evidence="3">Uncharacterized protein</fullName>
    </submittedName>
</protein>
<evidence type="ECO:0000313" key="4">
    <source>
        <dbReference type="Proteomes" id="UP000250140"/>
    </source>
</evidence>
<feature type="region of interest" description="Disordered" evidence="2">
    <location>
        <begin position="592"/>
        <end position="611"/>
    </location>
</feature>
<feature type="compositionally biased region" description="Polar residues" evidence="2">
    <location>
        <begin position="51"/>
        <end position="64"/>
    </location>
</feature>
<gene>
    <name evidence="3" type="ORF">AOQ84DRAFT_68398</name>
</gene>
<proteinExistence type="predicted"/>
<evidence type="ECO:0000256" key="2">
    <source>
        <dbReference type="SAM" id="MobiDB-lite"/>
    </source>
</evidence>
<dbReference type="PANTHER" id="PTHR48125">
    <property type="entry name" value="LP07818P1"/>
    <property type="match status" value="1"/>
</dbReference>
<keyword evidence="1" id="KW-0175">Coiled coil</keyword>
<feature type="compositionally biased region" description="Pro residues" evidence="2">
    <location>
        <begin position="109"/>
        <end position="131"/>
    </location>
</feature>
<sequence length="611" mass="67931">MYKNQEQVQMSPSTAPIDRMDIEDQSNQLPQNCQNTVSSPSGQSAVPHPLSPTQTSPPFTSNAAHSRPKSMESFPAISPTSPASHIISQALNLGENGETELAKDTEMAPPSPFTIVFPPPPPPPPPPPLPPTGDIQPPAIAPPSTVPPPPPPRPIPPPPHGPRPLDMYYTVEGKNITTLNKNAEKIYHRFVNDLGGFVRLQEEITRLRLQVQEHRTALRRLRKHVSDCDIAFWDELRKAWSEGLASDSPKLIQLFESSREARDAVGPAEDDYEKMEVRLGAQEYSLSGKFGDLNRSYQHFFKLQIGSTTQAPASEISYVNSMGGEEEREPRNASKLYGTNLGDGVKVGDLPTRGVIPLDSVQQGDSAPNPSPLSASKSPVWDRRDTTIITAEDAKMFADDDNFLLTVGEEKSPNIWAEPQTIMHNVKGMRELEPIPEEMEDNGTFENLFEDAGELLLLGDDSETRSTLSDYLMEFDSTPARINRWLLHKLRVSPWEVFELRREVAACWGAVPSWAQLALKLWEQDLGGFDFRETSSEEDSLDQQMPSATSPYPRPGVSRKRRKRNSLPSHQIPIRPLTKQNLDTVMNFHEGNVSVTHSAPETTTKRPPMSS</sequence>
<keyword evidence="4" id="KW-1185">Reference proteome</keyword>
<dbReference type="PANTHER" id="PTHR48125:SF10">
    <property type="entry name" value="OS12G0136300 PROTEIN"/>
    <property type="match status" value="1"/>
</dbReference>
<feature type="compositionally biased region" description="Polar residues" evidence="2">
    <location>
        <begin position="1"/>
        <end position="14"/>
    </location>
</feature>
<dbReference type="EMBL" id="KV749962">
    <property type="protein sequence ID" value="OCL06879.1"/>
    <property type="molecule type" value="Genomic_DNA"/>
</dbReference>